<feature type="region of interest" description="Disordered" evidence="1">
    <location>
        <begin position="93"/>
        <end position="120"/>
    </location>
</feature>
<evidence type="ECO:0000256" key="1">
    <source>
        <dbReference type="SAM" id="MobiDB-lite"/>
    </source>
</evidence>
<proteinExistence type="predicted"/>
<evidence type="ECO:0000313" key="2">
    <source>
        <dbReference type="EMBL" id="CAF4755651.1"/>
    </source>
</evidence>
<feature type="compositionally biased region" description="Low complexity" evidence="1">
    <location>
        <begin position="93"/>
        <end position="117"/>
    </location>
</feature>
<keyword evidence="3" id="KW-1185">Reference proteome</keyword>
<accession>A0A821LQU6</accession>
<dbReference type="Proteomes" id="UP000663873">
    <property type="component" value="Unassembled WGS sequence"/>
</dbReference>
<name>A0A821LQU6_9BILA</name>
<comment type="caution">
    <text evidence="2">The sequence shown here is derived from an EMBL/GenBank/DDBJ whole genome shotgun (WGS) entry which is preliminary data.</text>
</comment>
<feature type="region of interest" description="Disordered" evidence="1">
    <location>
        <begin position="148"/>
        <end position="176"/>
    </location>
</feature>
<feature type="compositionally biased region" description="Polar residues" evidence="1">
    <location>
        <begin position="38"/>
        <end position="70"/>
    </location>
</feature>
<organism evidence="2 3">
    <name type="scientific">Rotaria socialis</name>
    <dbReference type="NCBI Taxonomy" id="392032"/>
    <lineage>
        <taxon>Eukaryota</taxon>
        <taxon>Metazoa</taxon>
        <taxon>Spiralia</taxon>
        <taxon>Gnathifera</taxon>
        <taxon>Rotifera</taxon>
        <taxon>Eurotatoria</taxon>
        <taxon>Bdelloidea</taxon>
        <taxon>Philodinida</taxon>
        <taxon>Philodinidae</taxon>
        <taxon>Rotaria</taxon>
    </lineage>
</organism>
<sequence>TFNSEDDAQNAFLYLTRENVSIRGQKVLGRMKTRLWQKPSSVPSTNASTPMSPPMTSNNSGATSPPPSSQQLIQTYQNATFVPQQQQTLPPQLQYSAHPQQQQQFNQQQIPPQQQQQHASVYMQTGANTHPNQTSILGNIQSQTNTYRLPMHSSAGPPPPPPQHVAAQFSTTNQTQHSMEHAQALQHLRLSYPNYGANTAFDRATWAATHPQSVQSAQQTLQFATAAQQAN</sequence>
<dbReference type="EMBL" id="CAJOBP010041121">
    <property type="protein sequence ID" value="CAF4755651.1"/>
    <property type="molecule type" value="Genomic_DNA"/>
</dbReference>
<evidence type="ECO:0000313" key="3">
    <source>
        <dbReference type="Proteomes" id="UP000663873"/>
    </source>
</evidence>
<reference evidence="2" key="1">
    <citation type="submission" date="2021-02" db="EMBL/GenBank/DDBJ databases">
        <authorList>
            <person name="Nowell W R."/>
        </authorList>
    </citation>
    <scope>NUCLEOTIDE SEQUENCE</scope>
</reference>
<gene>
    <name evidence="2" type="ORF">UJA718_LOCUS39172</name>
</gene>
<feature type="non-terminal residue" evidence="2">
    <location>
        <position position="1"/>
    </location>
</feature>
<feature type="non-terminal residue" evidence="2">
    <location>
        <position position="231"/>
    </location>
</feature>
<protein>
    <submittedName>
        <fullName evidence="2">Uncharacterized protein</fullName>
    </submittedName>
</protein>
<feature type="region of interest" description="Disordered" evidence="1">
    <location>
        <begin position="33"/>
        <end position="70"/>
    </location>
</feature>
<dbReference type="AlphaFoldDB" id="A0A821LQU6"/>